<dbReference type="OrthoDB" id="4499271at2759"/>
<keyword evidence="2" id="KW-1185">Reference proteome</keyword>
<dbReference type="RefSeq" id="XP_025466977.1">
    <property type="nucleotide sequence ID" value="XM_025617681.1"/>
</dbReference>
<reference evidence="1 2" key="1">
    <citation type="submission" date="2016-12" db="EMBL/GenBank/DDBJ databases">
        <title>The genomes of Aspergillus section Nigri reveals drivers in fungal speciation.</title>
        <authorList>
            <consortium name="DOE Joint Genome Institute"/>
            <person name="Vesth T.C."/>
            <person name="Nybo J."/>
            <person name="Theobald S."/>
            <person name="Brandl J."/>
            <person name="Frisvad J.C."/>
            <person name="Nielsen K.F."/>
            <person name="Lyhne E.K."/>
            <person name="Kogle M.E."/>
            <person name="Kuo A."/>
            <person name="Riley R."/>
            <person name="Clum A."/>
            <person name="Nolan M."/>
            <person name="Lipzen A."/>
            <person name="Salamov A."/>
            <person name="Henrissat B."/>
            <person name="Wiebenga A."/>
            <person name="De Vries R.P."/>
            <person name="Grigoriev I.V."/>
            <person name="Mortensen U.H."/>
            <person name="Andersen M.R."/>
            <person name="Baker S.E."/>
        </authorList>
    </citation>
    <scope>NUCLEOTIDE SEQUENCE [LARGE SCALE GENOMIC DNA]</scope>
    <source>
        <strain evidence="1 2">CBS 115572</strain>
    </source>
</reference>
<dbReference type="GeneID" id="37119824"/>
<name>A0A317WIV2_9EURO</name>
<dbReference type="AlphaFoldDB" id="A0A317WIV2"/>
<organism evidence="1 2">
    <name type="scientific">Aspergillus sclerotioniger CBS 115572</name>
    <dbReference type="NCBI Taxonomy" id="1450535"/>
    <lineage>
        <taxon>Eukaryota</taxon>
        <taxon>Fungi</taxon>
        <taxon>Dikarya</taxon>
        <taxon>Ascomycota</taxon>
        <taxon>Pezizomycotina</taxon>
        <taxon>Eurotiomycetes</taxon>
        <taxon>Eurotiomycetidae</taxon>
        <taxon>Eurotiales</taxon>
        <taxon>Aspergillaceae</taxon>
        <taxon>Aspergillus</taxon>
        <taxon>Aspergillus subgen. Circumdati</taxon>
    </lineage>
</organism>
<evidence type="ECO:0000313" key="1">
    <source>
        <dbReference type="EMBL" id="PWY86386.1"/>
    </source>
</evidence>
<accession>A0A317WIV2</accession>
<protein>
    <submittedName>
        <fullName evidence="1">Uncharacterized protein</fullName>
    </submittedName>
</protein>
<gene>
    <name evidence="1" type="ORF">BO94DRAFT_80596</name>
</gene>
<proteinExistence type="predicted"/>
<comment type="caution">
    <text evidence="1">The sequence shown here is derived from an EMBL/GenBank/DDBJ whole genome shotgun (WGS) entry which is preliminary data.</text>
</comment>
<dbReference type="EMBL" id="MSFK01000015">
    <property type="protein sequence ID" value="PWY86386.1"/>
    <property type="molecule type" value="Genomic_DNA"/>
</dbReference>
<evidence type="ECO:0000313" key="2">
    <source>
        <dbReference type="Proteomes" id="UP000246702"/>
    </source>
</evidence>
<dbReference type="Proteomes" id="UP000246702">
    <property type="component" value="Unassembled WGS sequence"/>
</dbReference>
<sequence length="254" mass="28797">MVEFKFEIVYYASPLIKSVTELLQKNGVPCMLIEGYMWALYHHSDGTGIGLVIPDDQIYKAIVLLTKRGFQYTDKPKNTRTSSPKDLYKDPNFEACEHLYIERGPDPTGDDLDPGFHDLALFKQSANFWTLPRILLKSPAKDDPYFMVADDPRLPRNDMWGDWKNPDIGAVPPPVIVPSPPGFFEALMFLTARDYHIDSRRKKLLETAEDFLGALTYGADGGADLRSSERVHEDIRPLWESLGSPSCKAEEIEK</sequence>